<dbReference type="GO" id="GO:0006281">
    <property type="term" value="P:DNA repair"/>
    <property type="evidence" value="ECO:0007669"/>
    <property type="project" value="InterPro"/>
</dbReference>
<dbReference type="InterPro" id="IPR004610">
    <property type="entry name" value="RecJ"/>
</dbReference>
<dbReference type="InterPro" id="IPR041122">
    <property type="entry name" value="RecJ_OB"/>
</dbReference>
<dbReference type="Gene3D" id="3.10.310.30">
    <property type="match status" value="1"/>
</dbReference>
<proteinExistence type="inferred from homology"/>
<dbReference type="EMBL" id="CP042326">
    <property type="protein sequence ID" value="QDZ39844.1"/>
    <property type="molecule type" value="Genomic_DNA"/>
</dbReference>
<dbReference type="InterPro" id="IPR001667">
    <property type="entry name" value="DDH_dom"/>
</dbReference>
<feature type="domain" description="DDH" evidence="6">
    <location>
        <begin position="84"/>
        <end position="237"/>
    </location>
</feature>
<keyword evidence="4" id="KW-0378">Hydrolase</keyword>
<dbReference type="RefSeq" id="WP_146295441.1">
    <property type="nucleotide sequence ID" value="NZ_CP042326.1"/>
</dbReference>
<comment type="similarity">
    <text evidence="1">Belongs to the RecJ family.</text>
</comment>
<evidence type="ECO:0000259" key="6">
    <source>
        <dbReference type="Pfam" id="PF01368"/>
    </source>
</evidence>
<dbReference type="Gene3D" id="3.90.1640.30">
    <property type="match status" value="1"/>
</dbReference>
<dbReference type="InterPro" id="IPR051673">
    <property type="entry name" value="SSDNA_exonuclease_RecJ"/>
</dbReference>
<dbReference type="GO" id="GO:0003676">
    <property type="term" value="F:nucleic acid binding"/>
    <property type="evidence" value="ECO:0007669"/>
    <property type="project" value="InterPro"/>
</dbReference>
<dbReference type="PANTHER" id="PTHR30255:SF2">
    <property type="entry name" value="SINGLE-STRANDED-DNA-SPECIFIC EXONUCLEASE RECJ"/>
    <property type="match status" value="1"/>
</dbReference>
<dbReference type="GO" id="GO:0008409">
    <property type="term" value="F:5'-3' exonuclease activity"/>
    <property type="evidence" value="ECO:0007669"/>
    <property type="project" value="InterPro"/>
</dbReference>
<dbReference type="AlphaFoldDB" id="A0A5B8NLC8"/>
<dbReference type="GO" id="GO:0006310">
    <property type="term" value="P:DNA recombination"/>
    <property type="evidence" value="ECO:0007669"/>
    <property type="project" value="InterPro"/>
</dbReference>
<keyword evidence="10" id="KW-1185">Reference proteome</keyword>
<evidence type="ECO:0000313" key="10">
    <source>
        <dbReference type="Proteomes" id="UP000318453"/>
    </source>
</evidence>
<accession>A0A5B8NLC8</accession>
<sequence>MSNWKIAPQEMPPQWFTKAIANYHPDYSHYIAQLLWQRGICDLGSLEPFIDSSQYVPTSGFDGFGQQMKAAIARLEKAWQNQEKVTIWGDFDADGITATSVLWEGLTPFFPMSGQLSYYIPNRLTESHGLNQQGLETLAQAGVTLVITCDTGSTNLEEIRQAKTWGIDVIVTDHHTLPAEDPEVVAILNPKYLNETHPLYHLSGVAVAYKLVESLYSSFPEIPKQSAEELLDLVAIGLVADLVKLQGDCRYLAQKGIKKLAKQRENPTRPGVAELLKLCKKVGDRPMDISFGLGPRINAISRIQGDASFAVELLTSREEKTCQRLAQETDIANSRRKQLQKETENAVKKQIEKIDLSTTGVIVLADPEWHPGVLGLVAGQIAQAYARPTILLNLYQGEDGVTLARGSARSLQEIDLYDLLHSQLHLLERFGGHPFAAGLSIKAENLPLFREAINQQFRQKYGNLELEPTVNIDLTVTVEELGETLFQAIKLLEPYGMGNPTPHLLLKNCWFSEIKNKNIQDNRGKTVNYIRTAFKICDETNPKGFSGIWWGHRQEDLPENQYCDAVVELDFNSNTFNFNNKIDYYHVRLIDVKPANGQPDHQESLHSKSVLLLDQRQENIDHKHLDTHQPIIKLENCPRSWRELSQGIRSGVKNQSAVALAYSSPLRSSPTESWKTLLGIALYLQRTEKSVTRQALKEKLQCSEKVLQWGLKALRSVGFVIDGEDSIKVSGELNSDCLDNDDVQNFLEAIQEEQFRCQYFLEVPLETIKSESNHLYSMPLP</sequence>
<organism evidence="9 10">
    <name type="scientific">Euhalothece natronophila Z-M001</name>
    <dbReference type="NCBI Taxonomy" id="522448"/>
    <lineage>
        <taxon>Bacteria</taxon>
        <taxon>Bacillati</taxon>
        <taxon>Cyanobacteriota</taxon>
        <taxon>Cyanophyceae</taxon>
        <taxon>Oscillatoriophycideae</taxon>
        <taxon>Chroococcales</taxon>
        <taxon>Halothecacae</taxon>
        <taxon>Halothece cluster</taxon>
        <taxon>Euhalothece</taxon>
    </lineage>
</organism>
<evidence type="ECO:0000256" key="4">
    <source>
        <dbReference type="ARBA" id="ARBA00022801"/>
    </source>
</evidence>
<dbReference type="OrthoDB" id="9809852at2"/>
<evidence type="ECO:0000259" key="7">
    <source>
        <dbReference type="Pfam" id="PF02272"/>
    </source>
</evidence>
<evidence type="ECO:0000256" key="2">
    <source>
        <dbReference type="ARBA" id="ARBA00019841"/>
    </source>
</evidence>
<evidence type="ECO:0000256" key="3">
    <source>
        <dbReference type="ARBA" id="ARBA00022722"/>
    </source>
</evidence>
<evidence type="ECO:0000313" key="9">
    <source>
        <dbReference type="EMBL" id="QDZ39844.1"/>
    </source>
</evidence>
<dbReference type="NCBIfam" id="TIGR00644">
    <property type="entry name" value="recJ"/>
    <property type="match status" value="1"/>
</dbReference>
<protein>
    <recommendedName>
        <fullName evidence="2">Single-stranded-DNA-specific exonuclease RecJ</fullName>
    </recommendedName>
</protein>
<reference evidence="9" key="1">
    <citation type="submission" date="2019-08" db="EMBL/GenBank/DDBJ databases">
        <title>Carotenoids and Carotenoid Binding Proteins in the Halophilic Cyanobacterium Euhalothece sp. ZM00.</title>
        <authorList>
            <person name="Cho S.M."/>
            <person name="Song J.Y."/>
            <person name="Park Y.-I."/>
        </authorList>
    </citation>
    <scope>NUCLEOTIDE SEQUENCE [LARGE SCALE GENOMIC DNA]</scope>
    <source>
        <strain evidence="9">Z-M001</strain>
    </source>
</reference>
<dbReference type="Pfam" id="PF02272">
    <property type="entry name" value="DHHA1"/>
    <property type="match status" value="1"/>
</dbReference>
<dbReference type="InterPro" id="IPR038763">
    <property type="entry name" value="DHH_sf"/>
</dbReference>
<dbReference type="SUPFAM" id="SSF64182">
    <property type="entry name" value="DHH phosphoesterases"/>
    <property type="match status" value="1"/>
</dbReference>
<keyword evidence="3" id="KW-0540">Nuclease</keyword>
<evidence type="ECO:0000256" key="1">
    <source>
        <dbReference type="ARBA" id="ARBA00005915"/>
    </source>
</evidence>
<name>A0A5B8NLC8_9CHRO</name>
<feature type="domain" description="RecJ OB" evidence="8">
    <location>
        <begin position="472"/>
        <end position="573"/>
    </location>
</feature>
<evidence type="ECO:0000259" key="8">
    <source>
        <dbReference type="Pfam" id="PF17768"/>
    </source>
</evidence>
<feature type="domain" description="DHHA1" evidence="7">
    <location>
        <begin position="360"/>
        <end position="458"/>
    </location>
</feature>
<dbReference type="Proteomes" id="UP000318453">
    <property type="component" value="Chromosome"/>
</dbReference>
<dbReference type="InterPro" id="IPR003156">
    <property type="entry name" value="DHHA1_dom"/>
</dbReference>
<evidence type="ECO:0000256" key="5">
    <source>
        <dbReference type="ARBA" id="ARBA00022839"/>
    </source>
</evidence>
<gene>
    <name evidence="9" type="primary">recJ</name>
    <name evidence="9" type="ORF">FRE64_07745</name>
</gene>
<dbReference type="PANTHER" id="PTHR30255">
    <property type="entry name" value="SINGLE-STRANDED-DNA-SPECIFIC EXONUCLEASE RECJ"/>
    <property type="match status" value="1"/>
</dbReference>
<dbReference type="Pfam" id="PF17768">
    <property type="entry name" value="RecJ_OB"/>
    <property type="match status" value="1"/>
</dbReference>
<keyword evidence="5 9" id="KW-0269">Exonuclease</keyword>
<dbReference type="Pfam" id="PF01368">
    <property type="entry name" value="DHH"/>
    <property type="match status" value="1"/>
</dbReference>
<dbReference type="KEGG" id="enn:FRE64_07745"/>